<accession>A0AAN7XL56</accession>
<evidence type="ECO:0000313" key="1">
    <source>
        <dbReference type="EMBL" id="KAK5861715.1"/>
    </source>
</evidence>
<dbReference type="Proteomes" id="UP001346869">
    <property type="component" value="Unassembled WGS sequence"/>
</dbReference>
<sequence>METFMSRNHIARLAPAKPQALLRSHLNYTSLSKGYRLIGSKVIKDKALTPGQQTVHEPFYSSHLRIPPERSQHC</sequence>
<comment type="caution">
    <text evidence="1">The sequence shown here is derived from an EMBL/GenBank/DDBJ whole genome shotgun (WGS) entry which is preliminary data.</text>
</comment>
<reference evidence="1 2" key="1">
    <citation type="journal article" date="2023" name="Genes (Basel)">
        <title>Chromosome-Level Genome Assembly and Circadian Gene Repertoire of the Patagonia Blennie Eleginops maclovinus-The Closest Ancestral Proxy of Antarctic Cryonotothenioids.</title>
        <authorList>
            <person name="Cheng C.C."/>
            <person name="Rivera-Colon A.G."/>
            <person name="Minhas B.F."/>
            <person name="Wilson L."/>
            <person name="Rayamajhi N."/>
            <person name="Vargas-Chacoff L."/>
            <person name="Catchen J.M."/>
        </authorList>
    </citation>
    <scope>NUCLEOTIDE SEQUENCE [LARGE SCALE GENOMIC DNA]</scope>
    <source>
        <strain evidence="1">JMC-PN-2008</strain>
    </source>
</reference>
<proteinExistence type="predicted"/>
<evidence type="ECO:0000313" key="2">
    <source>
        <dbReference type="Proteomes" id="UP001346869"/>
    </source>
</evidence>
<name>A0AAN7XL56_ELEMC</name>
<organism evidence="1 2">
    <name type="scientific">Eleginops maclovinus</name>
    <name type="common">Patagonian blennie</name>
    <name type="synonym">Eleginus maclovinus</name>
    <dbReference type="NCBI Taxonomy" id="56733"/>
    <lineage>
        <taxon>Eukaryota</taxon>
        <taxon>Metazoa</taxon>
        <taxon>Chordata</taxon>
        <taxon>Craniata</taxon>
        <taxon>Vertebrata</taxon>
        <taxon>Euteleostomi</taxon>
        <taxon>Actinopterygii</taxon>
        <taxon>Neopterygii</taxon>
        <taxon>Teleostei</taxon>
        <taxon>Neoteleostei</taxon>
        <taxon>Acanthomorphata</taxon>
        <taxon>Eupercaria</taxon>
        <taxon>Perciformes</taxon>
        <taxon>Notothenioidei</taxon>
        <taxon>Eleginopidae</taxon>
        <taxon>Eleginops</taxon>
    </lineage>
</organism>
<reference evidence="1 2" key="2">
    <citation type="journal article" date="2023" name="Mol. Biol. Evol.">
        <title>Genomics of Secondarily Temperate Adaptation in the Only Non-Antarctic Icefish.</title>
        <authorList>
            <person name="Rivera-Colon A.G."/>
            <person name="Rayamajhi N."/>
            <person name="Minhas B.F."/>
            <person name="Madrigal G."/>
            <person name="Bilyk K.T."/>
            <person name="Yoon V."/>
            <person name="Hune M."/>
            <person name="Gregory S."/>
            <person name="Cheng C.H.C."/>
            <person name="Catchen J.M."/>
        </authorList>
    </citation>
    <scope>NUCLEOTIDE SEQUENCE [LARGE SCALE GENOMIC DNA]</scope>
    <source>
        <strain evidence="1">JMC-PN-2008</strain>
    </source>
</reference>
<dbReference type="AlphaFoldDB" id="A0AAN7XL56"/>
<protein>
    <submittedName>
        <fullName evidence="1">Uncharacterized protein</fullName>
    </submittedName>
</protein>
<keyword evidence="2" id="KW-1185">Reference proteome</keyword>
<dbReference type="EMBL" id="JAUZQC010000012">
    <property type="protein sequence ID" value="KAK5861715.1"/>
    <property type="molecule type" value="Genomic_DNA"/>
</dbReference>
<gene>
    <name evidence="1" type="ORF">PBY51_017171</name>
</gene>